<gene>
    <name evidence="6" type="ORF">FCL38_28275</name>
    <name evidence="5" type="ORF">FHS02_004023</name>
</gene>
<evidence type="ECO:0000256" key="1">
    <source>
        <dbReference type="ARBA" id="ARBA00007274"/>
    </source>
</evidence>
<name>A0A4P8HV44_9BURK</name>
<evidence type="ECO:0000313" key="7">
    <source>
        <dbReference type="Proteomes" id="UP000298763"/>
    </source>
</evidence>
<dbReference type="CDD" id="cd03354">
    <property type="entry name" value="LbH_SAT"/>
    <property type="match status" value="1"/>
</dbReference>
<protein>
    <submittedName>
        <fullName evidence="5">Serine O-acetyltransferase</fullName>
        <ecNumber evidence="5">2.3.1.30</ecNumber>
    </submittedName>
    <submittedName>
        <fullName evidence="6">Serine acetyltransferase</fullName>
    </submittedName>
</protein>
<dbReference type="SUPFAM" id="SSF51161">
    <property type="entry name" value="Trimeric LpxA-like enzymes"/>
    <property type="match status" value="1"/>
</dbReference>
<evidence type="ECO:0000256" key="4">
    <source>
        <dbReference type="ARBA" id="ARBA00023315"/>
    </source>
</evidence>
<keyword evidence="7" id="KW-1185">Reference proteome</keyword>
<dbReference type="PROSITE" id="PS00101">
    <property type="entry name" value="HEXAPEP_TRANSFERASES"/>
    <property type="match status" value="1"/>
</dbReference>
<reference evidence="5 8" key="2">
    <citation type="submission" date="2020-08" db="EMBL/GenBank/DDBJ databases">
        <title>Genomic Encyclopedia of Type Strains, Phase III (KMG-III): the genomes of soil and plant-associated and newly described type strains.</title>
        <authorList>
            <person name="Whitman W."/>
        </authorList>
    </citation>
    <scope>NUCLEOTIDE SEQUENCE [LARGE SCALE GENOMIC DNA]</scope>
    <source>
        <strain evidence="5 8">CECT 7753</strain>
    </source>
</reference>
<dbReference type="InterPro" id="IPR001451">
    <property type="entry name" value="Hexapep"/>
</dbReference>
<dbReference type="RefSeq" id="WP_137316667.1">
    <property type="nucleotide sequence ID" value="NZ_CP040017.1"/>
</dbReference>
<evidence type="ECO:0000313" key="8">
    <source>
        <dbReference type="Proteomes" id="UP000584325"/>
    </source>
</evidence>
<dbReference type="Gene3D" id="2.160.10.10">
    <property type="entry name" value="Hexapeptide repeat proteins"/>
    <property type="match status" value="1"/>
</dbReference>
<keyword evidence="4 5" id="KW-0012">Acyltransferase</keyword>
<evidence type="ECO:0000256" key="2">
    <source>
        <dbReference type="ARBA" id="ARBA00022679"/>
    </source>
</evidence>
<dbReference type="GO" id="GO:0009001">
    <property type="term" value="F:serine O-acetyltransferase activity"/>
    <property type="evidence" value="ECO:0007669"/>
    <property type="project" value="UniProtKB-EC"/>
</dbReference>
<evidence type="ECO:0000313" key="5">
    <source>
        <dbReference type="EMBL" id="MBB3223180.1"/>
    </source>
</evidence>
<dbReference type="Proteomes" id="UP000584325">
    <property type="component" value="Unassembled WGS sequence"/>
</dbReference>
<dbReference type="PANTHER" id="PTHR42811">
    <property type="entry name" value="SERINE ACETYLTRANSFERASE"/>
    <property type="match status" value="1"/>
</dbReference>
<dbReference type="InterPro" id="IPR045304">
    <property type="entry name" value="LbH_SAT"/>
</dbReference>
<dbReference type="EMBL" id="JACHXS010000008">
    <property type="protein sequence ID" value="MBB3223180.1"/>
    <property type="molecule type" value="Genomic_DNA"/>
</dbReference>
<dbReference type="InterPro" id="IPR018357">
    <property type="entry name" value="Hexapep_transf_CS"/>
</dbReference>
<dbReference type="OrthoDB" id="8612290at2"/>
<evidence type="ECO:0000256" key="3">
    <source>
        <dbReference type="ARBA" id="ARBA00022737"/>
    </source>
</evidence>
<accession>A0A4P8HV44</accession>
<dbReference type="AlphaFoldDB" id="A0A4P8HV44"/>
<proteinExistence type="inferred from homology"/>
<organism evidence="5 8">
    <name type="scientific">Pseudoduganella umbonata</name>
    <dbReference type="NCBI Taxonomy" id="864828"/>
    <lineage>
        <taxon>Bacteria</taxon>
        <taxon>Pseudomonadati</taxon>
        <taxon>Pseudomonadota</taxon>
        <taxon>Betaproteobacteria</taxon>
        <taxon>Burkholderiales</taxon>
        <taxon>Oxalobacteraceae</taxon>
        <taxon>Telluria group</taxon>
        <taxon>Pseudoduganella</taxon>
    </lineage>
</organism>
<reference evidence="6 7" key="1">
    <citation type="submission" date="2019-05" db="EMBL/GenBank/DDBJ databases">
        <title>Draft Genome Sequences of Six Type Strains of the Genus Massilia.</title>
        <authorList>
            <person name="Miess H."/>
            <person name="Frediansyhah A."/>
            <person name="Gross H."/>
        </authorList>
    </citation>
    <scope>NUCLEOTIDE SEQUENCE [LARGE SCALE GENOMIC DNA]</scope>
    <source>
        <strain evidence="6 7">DSMZ 26121</strain>
    </source>
</reference>
<evidence type="ECO:0000313" key="6">
    <source>
        <dbReference type="EMBL" id="QCP13889.1"/>
    </source>
</evidence>
<dbReference type="Pfam" id="PF00132">
    <property type="entry name" value="Hexapep"/>
    <property type="match status" value="1"/>
</dbReference>
<dbReference type="EMBL" id="CP040017">
    <property type="protein sequence ID" value="QCP13889.1"/>
    <property type="molecule type" value="Genomic_DNA"/>
</dbReference>
<keyword evidence="3" id="KW-0677">Repeat</keyword>
<dbReference type="Proteomes" id="UP000298763">
    <property type="component" value="Chromosome"/>
</dbReference>
<dbReference type="InterPro" id="IPR011004">
    <property type="entry name" value="Trimer_LpxA-like_sf"/>
</dbReference>
<keyword evidence="2 5" id="KW-0808">Transferase</keyword>
<sequence>MLAKLLVLPFGSVWKLKTLCIKSKNRFLKKAFIKLYEIYQYENSSSVAWNSDFEGQPCFPHGIKSIFVSGGAKVGSGCVIFQQVTIGSNLLPDSRGLGAPVIGRNCYIGAGAKIVGNVRIGDNVRIGANAVVFRDVPDNSVVVSGSSEIIQKSSAPDNRFYSYSDRWVYWENARWCPVTDESVLARLENI</sequence>
<dbReference type="EC" id="2.3.1.30" evidence="5"/>
<comment type="similarity">
    <text evidence="1">Belongs to the transferase hexapeptide repeat family.</text>
</comment>